<keyword evidence="3 7" id="KW-0479">Metal-binding</keyword>
<dbReference type="GO" id="GO:0020037">
    <property type="term" value="F:heme binding"/>
    <property type="evidence" value="ECO:0007669"/>
    <property type="project" value="InterPro"/>
</dbReference>
<dbReference type="PANTHER" id="PTHR24291:SF50">
    <property type="entry name" value="BIFUNCTIONAL ALBAFLAVENONE MONOOXYGENASE_TERPENE SYNTHASE"/>
    <property type="match status" value="1"/>
</dbReference>
<accession>A0A9W4WH21</accession>
<dbReference type="Proteomes" id="UP001153678">
    <property type="component" value="Unassembled WGS sequence"/>
</dbReference>
<evidence type="ECO:0000256" key="8">
    <source>
        <dbReference type="RuleBase" id="RU000461"/>
    </source>
</evidence>
<dbReference type="InterPro" id="IPR036396">
    <property type="entry name" value="Cyt_P450_sf"/>
</dbReference>
<dbReference type="InterPro" id="IPR017972">
    <property type="entry name" value="Cyt_P450_CS"/>
</dbReference>
<keyword evidence="4 8" id="KW-0560">Oxidoreductase</keyword>
<sequence length="199" mass="22879">MTFLLAGHITTSISTSWALYQLAHHPHEQDLLREELVRAFPEKSKFNPTFDEINSLEYLNCVVKEALRLTPPAPDIQRVNNKDVVLDGHFIPKNTTLMIPIAALQRLPSIWGSTAENFDPNRWLDPSLIKKVNNYYYLPFHTGIRSCIGNKLALNEFKILLSMLVRNFVFRPVEGIQIDRDRIGKVDQHVELMVSKVET</sequence>
<dbReference type="PRINTS" id="PR00385">
    <property type="entry name" value="P450"/>
</dbReference>
<organism evidence="9 10">
    <name type="scientific">Funneliformis geosporum</name>
    <dbReference type="NCBI Taxonomy" id="1117311"/>
    <lineage>
        <taxon>Eukaryota</taxon>
        <taxon>Fungi</taxon>
        <taxon>Fungi incertae sedis</taxon>
        <taxon>Mucoromycota</taxon>
        <taxon>Glomeromycotina</taxon>
        <taxon>Glomeromycetes</taxon>
        <taxon>Glomerales</taxon>
        <taxon>Glomeraceae</taxon>
        <taxon>Funneliformis</taxon>
    </lineage>
</organism>
<dbReference type="OrthoDB" id="1470350at2759"/>
<dbReference type="GO" id="GO:0004497">
    <property type="term" value="F:monooxygenase activity"/>
    <property type="evidence" value="ECO:0007669"/>
    <property type="project" value="UniProtKB-KW"/>
</dbReference>
<evidence type="ECO:0000313" key="9">
    <source>
        <dbReference type="EMBL" id="CAI2161358.1"/>
    </source>
</evidence>
<comment type="caution">
    <text evidence="9">The sequence shown here is derived from an EMBL/GenBank/DDBJ whole genome shotgun (WGS) entry which is preliminary data.</text>
</comment>
<dbReference type="AlphaFoldDB" id="A0A9W4WH21"/>
<keyword evidence="6 8" id="KW-0503">Monooxygenase</keyword>
<dbReference type="InterPro" id="IPR001128">
    <property type="entry name" value="Cyt_P450"/>
</dbReference>
<dbReference type="PRINTS" id="PR00463">
    <property type="entry name" value="EP450I"/>
</dbReference>
<dbReference type="EMBL" id="CAMKVN010000002">
    <property type="protein sequence ID" value="CAI2161358.1"/>
    <property type="molecule type" value="Genomic_DNA"/>
</dbReference>
<comment type="cofactor">
    <cofactor evidence="7">
        <name>heme</name>
        <dbReference type="ChEBI" id="CHEBI:30413"/>
    </cofactor>
</comment>
<name>A0A9W4WH21_9GLOM</name>
<feature type="binding site" description="axial binding residue" evidence="7">
    <location>
        <position position="147"/>
    </location>
    <ligand>
        <name>heme</name>
        <dbReference type="ChEBI" id="CHEBI:30413"/>
    </ligand>
    <ligandPart>
        <name>Fe</name>
        <dbReference type="ChEBI" id="CHEBI:18248"/>
    </ligandPart>
</feature>
<evidence type="ECO:0000256" key="2">
    <source>
        <dbReference type="ARBA" id="ARBA00022617"/>
    </source>
</evidence>
<dbReference type="Pfam" id="PF00067">
    <property type="entry name" value="p450"/>
    <property type="match status" value="1"/>
</dbReference>
<dbReference type="InterPro" id="IPR050196">
    <property type="entry name" value="Cytochrome_P450_Monoox"/>
</dbReference>
<evidence type="ECO:0000256" key="6">
    <source>
        <dbReference type="ARBA" id="ARBA00023033"/>
    </source>
</evidence>
<proteinExistence type="inferred from homology"/>
<keyword evidence="10" id="KW-1185">Reference proteome</keyword>
<dbReference type="PANTHER" id="PTHR24291">
    <property type="entry name" value="CYTOCHROME P450 FAMILY 4"/>
    <property type="match status" value="1"/>
</dbReference>
<dbReference type="PROSITE" id="PS00086">
    <property type="entry name" value="CYTOCHROME_P450"/>
    <property type="match status" value="1"/>
</dbReference>
<reference evidence="9" key="1">
    <citation type="submission" date="2022-08" db="EMBL/GenBank/DDBJ databases">
        <authorList>
            <person name="Kallberg Y."/>
            <person name="Tangrot J."/>
            <person name="Rosling A."/>
        </authorList>
    </citation>
    <scope>NUCLEOTIDE SEQUENCE</scope>
    <source>
        <strain evidence="9">Wild A</strain>
    </source>
</reference>
<comment type="similarity">
    <text evidence="1 8">Belongs to the cytochrome P450 family.</text>
</comment>
<evidence type="ECO:0000256" key="4">
    <source>
        <dbReference type="ARBA" id="ARBA00023002"/>
    </source>
</evidence>
<dbReference type="GO" id="GO:0005506">
    <property type="term" value="F:iron ion binding"/>
    <property type="evidence" value="ECO:0007669"/>
    <property type="project" value="InterPro"/>
</dbReference>
<dbReference type="SUPFAM" id="SSF48264">
    <property type="entry name" value="Cytochrome P450"/>
    <property type="match status" value="1"/>
</dbReference>
<dbReference type="Gene3D" id="1.10.630.10">
    <property type="entry name" value="Cytochrome P450"/>
    <property type="match status" value="1"/>
</dbReference>
<gene>
    <name evidence="9" type="ORF">FWILDA_LOCUS18</name>
</gene>
<dbReference type="GO" id="GO:0016705">
    <property type="term" value="F:oxidoreductase activity, acting on paired donors, with incorporation or reduction of molecular oxygen"/>
    <property type="evidence" value="ECO:0007669"/>
    <property type="project" value="InterPro"/>
</dbReference>
<evidence type="ECO:0000256" key="7">
    <source>
        <dbReference type="PIRSR" id="PIRSR602401-1"/>
    </source>
</evidence>
<evidence type="ECO:0000256" key="3">
    <source>
        <dbReference type="ARBA" id="ARBA00022723"/>
    </source>
</evidence>
<evidence type="ECO:0000256" key="1">
    <source>
        <dbReference type="ARBA" id="ARBA00010617"/>
    </source>
</evidence>
<evidence type="ECO:0000256" key="5">
    <source>
        <dbReference type="ARBA" id="ARBA00023004"/>
    </source>
</evidence>
<dbReference type="InterPro" id="IPR002401">
    <property type="entry name" value="Cyt_P450_E_grp-I"/>
</dbReference>
<protein>
    <submittedName>
        <fullName evidence="9">13692_t:CDS:1</fullName>
    </submittedName>
</protein>
<keyword evidence="5 7" id="KW-0408">Iron</keyword>
<keyword evidence="2 7" id="KW-0349">Heme</keyword>
<evidence type="ECO:0000313" key="10">
    <source>
        <dbReference type="Proteomes" id="UP001153678"/>
    </source>
</evidence>